<dbReference type="Proteomes" id="UP000460272">
    <property type="component" value="Unassembled WGS sequence"/>
</dbReference>
<sequence>MSEFCGVDSEVGRLRTVLLHRPGAELRRVTPQHRCGMLLPNVPWAERAQAEHDAFADALRRADVTVLYLTELLQDALEYAPARKQAIGTVTRDKRLGEELRAQVRDHLLSLRPEELAQVMIMGLARDEFPGGRGAVFGLLGAWDYVIDPLPNLVFARDTSVWIGDSVAVTSPPGRRQEAELVEIVFAYHPMFAGTKRLYDPGQELLAGGDILLLAPGVVAIGIGAQTSSAGMERLARKVFDTGFAHTVLVVLTDSGVMECLDTLCTLAGPGTVVMRPSVAYSLVARTITQRGEGLRLSHPRPFLEAAADAMGVSKLRVIETGLGPGRAGPSQQGSIGGPAAQWDDAGNLLALGPHTVVSYERNTLTNARLEAAGIDVIRVPGGELAGCRGGPRAICCPVGREPGAMPEPAGECPTDSGDQAA</sequence>
<gene>
    <name evidence="3" type="ORF">EAS64_29745</name>
</gene>
<dbReference type="PRINTS" id="PR01466">
    <property type="entry name" value="ARGDEIMINASE"/>
</dbReference>
<name>A0A6P2BRK2_9ACTN</name>
<dbReference type="OrthoDB" id="9807502at2"/>
<dbReference type="PIRSF" id="PIRSF006356">
    <property type="entry name" value="Arg_deiminase"/>
    <property type="match status" value="1"/>
</dbReference>
<dbReference type="EMBL" id="RPFW01000006">
    <property type="protein sequence ID" value="TVZ01662.1"/>
    <property type="molecule type" value="Genomic_DNA"/>
</dbReference>
<evidence type="ECO:0000256" key="1">
    <source>
        <dbReference type="ARBA" id="ARBA00010206"/>
    </source>
</evidence>
<reference evidence="3 4" key="1">
    <citation type="submission" date="2018-11" db="EMBL/GenBank/DDBJ databases">
        <title>Trebonia kvetii gen.nov., sp.nov., a novel acidophilic actinobacterium, and proposal of the new actinobacterial family Treboniaceae fam. nov.</title>
        <authorList>
            <person name="Rapoport D."/>
            <person name="Sagova-Mareckova M."/>
            <person name="Sedlacek I."/>
            <person name="Provaznik J."/>
            <person name="Kralova S."/>
            <person name="Pavlinic D."/>
            <person name="Benes V."/>
            <person name="Kopecky J."/>
        </authorList>
    </citation>
    <scope>NUCLEOTIDE SEQUENCE [LARGE SCALE GENOMIC DNA]</scope>
    <source>
        <strain evidence="3 4">15Tr583</strain>
    </source>
</reference>
<keyword evidence="2" id="KW-0378">Hydrolase</keyword>
<dbReference type="Pfam" id="PF02274">
    <property type="entry name" value="ADI"/>
    <property type="match status" value="1"/>
</dbReference>
<comment type="caution">
    <text evidence="3">The sequence shown here is derived from an EMBL/GenBank/DDBJ whole genome shotgun (WGS) entry which is preliminary data.</text>
</comment>
<dbReference type="GO" id="GO:0019546">
    <property type="term" value="P:L-arginine deiminase pathway"/>
    <property type="evidence" value="ECO:0007669"/>
    <property type="project" value="TreeGrafter"/>
</dbReference>
<dbReference type="PANTHER" id="PTHR47271:SF2">
    <property type="entry name" value="ARGININE DEIMINASE"/>
    <property type="match status" value="1"/>
</dbReference>
<evidence type="ECO:0000256" key="2">
    <source>
        <dbReference type="ARBA" id="ARBA00022801"/>
    </source>
</evidence>
<dbReference type="Gene3D" id="3.75.10.10">
    <property type="entry name" value="L-arginine/glycine Amidinotransferase, Chain A"/>
    <property type="match status" value="1"/>
</dbReference>
<dbReference type="Gene3D" id="1.10.3930.10">
    <property type="entry name" value="Arginine deiminase"/>
    <property type="match status" value="1"/>
</dbReference>
<keyword evidence="4" id="KW-1185">Reference proteome</keyword>
<dbReference type="SUPFAM" id="SSF55909">
    <property type="entry name" value="Pentein"/>
    <property type="match status" value="1"/>
</dbReference>
<proteinExistence type="inferred from homology"/>
<dbReference type="AlphaFoldDB" id="A0A6P2BRK2"/>
<organism evidence="3 4">
    <name type="scientific">Trebonia kvetii</name>
    <dbReference type="NCBI Taxonomy" id="2480626"/>
    <lineage>
        <taxon>Bacteria</taxon>
        <taxon>Bacillati</taxon>
        <taxon>Actinomycetota</taxon>
        <taxon>Actinomycetes</taxon>
        <taxon>Streptosporangiales</taxon>
        <taxon>Treboniaceae</taxon>
        <taxon>Trebonia</taxon>
    </lineage>
</organism>
<evidence type="ECO:0000313" key="4">
    <source>
        <dbReference type="Proteomes" id="UP000460272"/>
    </source>
</evidence>
<dbReference type="PANTHER" id="PTHR47271">
    <property type="entry name" value="ARGININE DEIMINASE"/>
    <property type="match status" value="1"/>
</dbReference>
<dbReference type="GO" id="GO:0016990">
    <property type="term" value="F:arginine deiminase activity"/>
    <property type="evidence" value="ECO:0007669"/>
    <property type="project" value="InterPro"/>
</dbReference>
<evidence type="ECO:0000313" key="3">
    <source>
        <dbReference type="EMBL" id="TVZ01662.1"/>
    </source>
</evidence>
<accession>A0A6P2BRK2</accession>
<protein>
    <submittedName>
        <fullName evidence="3">Arginine deiminase</fullName>
    </submittedName>
</protein>
<dbReference type="InterPro" id="IPR003876">
    <property type="entry name" value="Arg_deiminase"/>
</dbReference>
<comment type="similarity">
    <text evidence="1">Belongs to the arginine deiminase family.</text>
</comment>